<evidence type="ECO:0000313" key="1">
    <source>
        <dbReference type="EMBL" id="KAG0150265.1"/>
    </source>
</evidence>
<reference evidence="1" key="1">
    <citation type="submission" date="2013-11" db="EMBL/GenBank/DDBJ databases">
        <title>Genome sequence of the fusiform rust pathogen reveals effectors for host alternation and coevolution with pine.</title>
        <authorList>
            <consortium name="DOE Joint Genome Institute"/>
            <person name="Smith K."/>
            <person name="Pendleton A."/>
            <person name="Kubisiak T."/>
            <person name="Anderson C."/>
            <person name="Salamov A."/>
            <person name="Aerts A."/>
            <person name="Riley R."/>
            <person name="Clum A."/>
            <person name="Lindquist E."/>
            <person name="Ence D."/>
            <person name="Campbell M."/>
            <person name="Kronenberg Z."/>
            <person name="Feau N."/>
            <person name="Dhillon B."/>
            <person name="Hamelin R."/>
            <person name="Burleigh J."/>
            <person name="Smith J."/>
            <person name="Yandell M."/>
            <person name="Nelson C."/>
            <person name="Grigoriev I."/>
            <person name="Davis J."/>
        </authorList>
    </citation>
    <scope>NUCLEOTIDE SEQUENCE</scope>
    <source>
        <strain evidence="1">G11</strain>
    </source>
</reference>
<proteinExistence type="predicted"/>
<sequence>MSVQQEVEKHQNPTIKIISDNRFDEGINETSFGKSLLPKQKTTIEHIIRTYYNEFGLGKYQLGKIEKHQVNITLNTNKPYPPILKKNPYPASPHNRVEIEKGIDESLKVRIIMLSW</sequence>
<dbReference type="AlphaFoldDB" id="A0A9P6TG05"/>
<dbReference type="EMBL" id="MU167221">
    <property type="protein sequence ID" value="KAG0150265.1"/>
    <property type="molecule type" value="Genomic_DNA"/>
</dbReference>
<name>A0A9P6TG05_9BASI</name>
<gene>
    <name evidence="1" type="ORF">CROQUDRAFT_38636</name>
</gene>
<organism evidence="1 2">
    <name type="scientific">Cronartium quercuum f. sp. fusiforme G11</name>
    <dbReference type="NCBI Taxonomy" id="708437"/>
    <lineage>
        <taxon>Eukaryota</taxon>
        <taxon>Fungi</taxon>
        <taxon>Dikarya</taxon>
        <taxon>Basidiomycota</taxon>
        <taxon>Pucciniomycotina</taxon>
        <taxon>Pucciniomycetes</taxon>
        <taxon>Pucciniales</taxon>
        <taxon>Coleosporiaceae</taxon>
        <taxon>Cronartium</taxon>
    </lineage>
</organism>
<comment type="caution">
    <text evidence="1">The sequence shown here is derived from an EMBL/GenBank/DDBJ whole genome shotgun (WGS) entry which is preliminary data.</text>
</comment>
<keyword evidence="2" id="KW-1185">Reference proteome</keyword>
<evidence type="ECO:0000313" key="2">
    <source>
        <dbReference type="Proteomes" id="UP000886653"/>
    </source>
</evidence>
<protein>
    <submittedName>
        <fullName evidence="1">Uncharacterized protein</fullName>
    </submittedName>
</protein>
<dbReference type="Proteomes" id="UP000886653">
    <property type="component" value="Unassembled WGS sequence"/>
</dbReference>
<accession>A0A9P6TG05</accession>
<dbReference type="OrthoDB" id="3068303at2759"/>